<dbReference type="GO" id="GO:0005886">
    <property type="term" value="C:plasma membrane"/>
    <property type="evidence" value="ECO:0007669"/>
    <property type="project" value="InterPro"/>
</dbReference>
<dbReference type="InterPro" id="IPR019691">
    <property type="entry name" value="DUF2585"/>
</dbReference>
<accession>A0A1G2G4X8</accession>
<evidence type="ECO:0000256" key="2">
    <source>
        <dbReference type="ARBA" id="ARBA00022692"/>
    </source>
</evidence>
<feature type="transmembrane region" description="Helical" evidence="5">
    <location>
        <begin position="141"/>
        <end position="159"/>
    </location>
</feature>
<dbReference type="Pfam" id="PF10755">
    <property type="entry name" value="DUF2585"/>
    <property type="match status" value="1"/>
</dbReference>
<sequence>MRSLDAFLIAGIVGFTAFIELWLGRVPWCKCGYIKLWHGVVLSSQNSQHISDWYTFSHIIHGFIFYWIARKLFPRGTFGLRLILATIAEAAWEILENTNTIINRYREVTISLDYYGDSVLNSTMDILAMMLGFWLARKLPVWVTVALAIIMELFVGYYIRDNLALNVIMLIYPFDAILRWQSGG</sequence>
<dbReference type="EMBL" id="MHNL01000007">
    <property type="protein sequence ID" value="OGZ45313.1"/>
    <property type="molecule type" value="Genomic_DNA"/>
</dbReference>
<proteinExistence type="inferred from homology"/>
<evidence type="ECO:0000256" key="1">
    <source>
        <dbReference type="ARBA" id="ARBA00022475"/>
    </source>
</evidence>
<dbReference type="Proteomes" id="UP000177785">
    <property type="component" value="Unassembled WGS sequence"/>
</dbReference>
<keyword evidence="2 5" id="KW-0812">Transmembrane</keyword>
<feature type="transmembrane region" description="Helical" evidence="5">
    <location>
        <begin position="6"/>
        <end position="23"/>
    </location>
</feature>
<evidence type="ECO:0000256" key="4">
    <source>
        <dbReference type="ARBA" id="ARBA00023136"/>
    </source>
</evidence>
<dbReference type="NCBIfam" id="NF002099">
    <property type="entry name" value="PRK00944.1"/>
    <property type="match status" value="1"/>
</dbReference>
<comment type="caution">
    <text evidence="6">The sequence shown here is derived from an EMBL/GenBank/DDBJ whole genome shotgun (WGS) entry which is preliminary data.</text>
</comment>
<dbReference type="HAMAP" id="MF_01514">
    <property type="entry name" value="UPF0314"/>
    <property type="match status" value="1"/>
</dbReference>
<evidence type="ECO:0000313" key="6">
    <source>
        <dbReference type="EMBL" id="OGZ45313.1"/>
    </source>
</evidence>
<keyword evidence="3 5" id="KW-1133">Transmembrane helix</keyword>
<evidence type="ECO:0000256" key="3">
    <source>
        <dbReference type="ARBA" id="ARBA00022989"/>
    </source>
</evidence>
<keyword evidence="4 5" id="KW-0472">Membrane</keyword>
<feature type="transmembrane region" description="Helical" evidence="5">
    <location>
        <begin position="114"/>
        <end position="135"/>
    </location>
</feature>
<protein>
    <submittedName>
        <fullName evidence="6">Uncharacterized protein</fullName>
    </submittedName>
</protein>
<organism evidence="6 7">
    <name type="scientific">Candidatus Ryanbacteria bacterium RIFCSPHIGHO2_01_FULL_48_27</name>
    <dbReference type="NCBI Taxonomy" id="1802115"/>
    <lineage>
        <taxon>Bacteria</taxon>
        <taxon>Candidatus Ryaniibacteriota</taxon>
    </lineage>
</organism>
<name>A0A1G2G4X8_9BACT</name>
<keyword evidence="1" id="KW-1003">Cell membrane</keyword>
<gene>
    <name evidence="6" type="ORF">A2756_01335</name>
</gene>
<dbReference type="AlphaFoldDB" id="A0A1G2G4X8"/>
<evidence type="ECO:0000256" key="5">
    <source>
        <dbReference type="SAM" id="Phobius"/>
    </source>
</evidence>
<reference evidence="6 7" key="1">
    <citation type="journal article" date="2016" name="Nat. Commun.">
        <title>Thousands of microbial genomes shed light on interconnected biogeochemical processes in an aquifer system.</title>
        <authorList>
            <person name="Anantharaman K."/>
            <person name="Brown C.T."/>
            <person name="Hug L.A."/>
            <person name="Sharon I."/>
            <person name="Castelle C.J."/>
            <person name="Probst A.J."/>
            <person name="Thomas B.C."/>
            <person name="Singh A."/>
            <person name="Wilkins M.J."/>
            <person name="Karaoz U."/>
            <person name="Brodie E.L."/>
            <person name="Williams K.H."/>
            <person name="Hubbard S.S."/>
            <person name="Banfield J.F."/>
        </authorList>
    </citation>
    <scope>NUCLEOTIDE SEQUENCE [LARGE SCALE GENOMIC DNA]</scope>
</reference>
<evidence type="ECO:0000313" key="7">
    <source>
        <dbReference type="Proteomes" id="UP000177785"/>
    </source>
</evidence>